<keyword evidence="1" id="KW-0812">Transmembrane</keyword>
<dbReference type="EMBL" id="LNYS01000006">
    <property type="protein sequence ID" value="KTD51947.1"/>
    <property type="molecule type" value="Genomic_DNA"/>
</dbReference>
<dbReference type="GO" id="GO:0000271">
    <property type="term" value="P:polysaccharide biosynthetic process"/>
    <property type="evidence" value="ECO:0007669"/>
    <property type="project" value="TreeGrafter"/>
</dbReference>
<dbReference type="InterPro" id="IPR002656">
    <property type="entry name" value="Acyl_transf_3_dom"/>
</dbReference>
<feature type="transmembrane region" description="Helical" evidence="1">
    <location>
        <begin position="347"/>
        <end position="367"/>
    </location>
</feature>
<protein>
    <submittedName>
        <fullName evidence="3">Acyltransferase</fullName>
    </submittedName>
</protein>
<dbReference type="PANTHER" id="PTHR23028:SF53">
    <property type="entry name" value="ACYL_TRANSF_3 DOMAIN-CONTAINING PROTEIN"/>
    <property type="match status" value="1"/>
</dbReference>
<feature type="transmembrane region" description="Helical" evidence="1">
    <location>
        <begin position="224"/>
        <end position="250"/>
    </location>
</feature>
<dbReference type="Proteomes" id="UP000054618">
    <property type="component" value="Unassembled WGS sequence"/>
</dbReference>
<evidence type="ECO:0000313" key="3">
    <source>
        <dbReference type="EMBL" id="KTD51947.1"/>
    </source>
</evidence>
<keyword evidence="3" id="KW-0808">Transferase</keyword>
<name>A0A0W0Y4N7_9GAMM</name>
<dbReference type="AlphaFoldDB" id="A0A0W0Y4N7"/>
<dbReference type="PATRIC" id="fig|45073.5.peg.836"/>
<keyword evidence="1" id="KW-0472">Membrane</keyword>
<organism evidence="3 4">
    <name type="scientific">Legionella quinlivanii</name>
    <dbReference type="NCBI Taxonomy" id="45073"/>
    <lineage>
        <taxon>Bacteria</taxon>
        <taxon>Pseudomonadati</taxon>
        <taxon>Pseudomonadota</taxon>
        <taxon>Gammaproteobacteria</taxon>
        <taxon>Legionellales</taxon>
        <taxon>Legionellaceae</taxon>
        <taxon>Legionella</taxon>
    </lineage>
</organism>
<evidence type="ECO:0000259" key="2">
    <source>
        <dbReference type="Pfam" id="PF01757"/>
    </source>
</evidence>
<feature type="transmembrane region" description="Helical" evidence="1">
    <location>
        <begin position="262"/>
        <end position="280"/>
    </location>
</feature>
<feature type="transmembrane region" description="Helical" evidence="1">
    <location>
        <begin position="286"/>
        <end position="304"/>
    </location>
</feature>
<dbReference type="GO" id="GO:0016747">
    <property type="term" value="F:acyltransferase activity, transferring groups other than amino-acyl groups"/>
    <property type="evidence" value="ECO:0007669"/>
    <property type="project" value="InterPro"/>
</dbReference>
<keyword evidence="4" id="KW-1185">Reference proteome</keyword>
<accession>A0A0W0Y4N7</accession>
<comment type="caution">
    <text evidence="3">The sequence shown here is derived from an EMBL/GenBank/DDBJ whole genome shotgun (WGS) entry which is preliminary data.</text>
</comment>
<feature type="transmembrane region" description="Helical" evidence="1">
    <location>
        <begin position="192"/>
        <end position="212"/>
    </location>
</feature>
<dbReference type="Pfam" id="PF01757">
    <property type="entry name" value="Acyl_transf_3"/>
    <property type="match status" value="1"/>
</dbReference>
<reference evidence="3 4" key="1">
    <citation type="submission" date="2015-11" db="EMBL/GenBank/DDBJ databases">
        <title>Genomic analysis of 38 Legionella species identifies large and diverse effector repertoires.</title>
        <authorList>
            <person name="Burstein D."/>
            <person name="Amaro F."/>
            <person name="Zusman T."/>
            <person name="Lifshitz Z."/>
            <person name="Cohen O."/>
            <person name="Gilbert J.A."/>
            <person name="Pupko T."/>
            <person name="Shuman H.A."/>
            <person name="Segal G."/>
        </authorList>
    </citation>
    <scope>NUCLEOTIDE SEQUENCE [LARGE SCALE GENOMIC DNA]</scope>
    <source>
        <strain evidence="3 4">CDC#1442-AUS-E</strain>
    </source>
</reference>
<keyword evidence="3" id="KW-0012">Acyltransferase</keyword>
<feature type="transmembrane region" description="Helical" evidence="1">
    <location>
        <begin position="162"/>
        <end position="185"/>
    </location>
</feature>
<feature type="transmembrane region" description="Helical" evidence="1">
    <location>
        <begin position="111"/>
        <end position="132"/>
    </location>
</feature>
<gene>
    <name evidence="3" type="ORF">Lqui_0791</name>
</gene>
<proteinExistence type="predicted"/>
<dbReference type="PANTHER" id="PTHR23028">
    <property type="entry name" value="ACETYLTRANSFERASE"/>
    <property type="match status" value="1"/>
</dbReference>
<feature type="transmembrane region" description="Helical" evidence="1">
    <location>
        <begin position="316"/>
        <end position="341"/>
    </location>
</feature>
<dbReference type="InterPro" id="IPR050879">
    <property type="entry name" value="Acyltransferase_3"/>
</dbReference>
<evidence type="ECO:0000313" key="4">
    <source>
        <dbReference type="Proteomes" id="UP000054618"/>
    </source>
</evidence>
<sequence length="388" mass="44498">MTSSTDKPQHPLPEHHYLFAHLLRGLASAIVFLGAHLLGHFWLNHLAVCQLLGLRVCEAAPYPPELVSIINDTGWFRYSHFGVSLFFLISGFVIPFSLAKYSKTQFLITRFFRIYPTYWAAFFFALVALLLFHRGKLWIGTFDILAQLSLTRDLFWVPSLDAISWTLQIEIKFYLLCALFSGLLTSGKKMDLIALVVCTGLIGLILSETQLGMDNRVNQWTLSISWYGLAHACGNSAVYIVYMLIGTCFNWHCRNFLSTRQMTTLVIAFFLLFMLLWSRSDYQSQWYPGTFNYGLALIIFAVAYRFREQISAAPLFIWLGNISYPLYVVHLLPSYVLIYWLTYVKKFPAILAILLAGIIAISLALLLHRWVELPTNGFGKRLAKRMER</sequence>
<dbReference type="STRING" id="45073.Lqui_0791"/>
<dbReference type="RefSeq" id="WP_058506888.1">
    <property type="nucleotide sequence ID" value="NZ_CAAAIK010000015.1"/>
</dbReference>
<feature type="domain" description="Acyltransferase 3" evidence="2">
    <location>
        <begin position="59"/>
        <end position="367"/>
    </location>
</feature>
<evidence type="ECO:0000256" key="1">
    <source>
        <dbReference type="SAM" id="Phobius"/>
    </source>
</evidence>
<feature type="transmembrane region" description="Helical" evidence="1">
    <location>
        <begin position="21"/>
        <end position="43"/>
    </location>
</feature>
<dbReference type="GO" id="GO:0016020">
    <property type="term" value="C:membrane"/>
    <property type="evidence" value="ECO:0007669"/>
    <property type="project" value="TreeGrafter"/>
</dbReference>
<keyword evidence="1" id="KW-1133">Transmembrane helix</keyword>
<feature type="transmembrane region" description="Helical" evidence="1">
    <location>
        <begin position="78"/>
        <end position="99"/>
    </location>
</feature>
<dbReference type="OrthoDB" id="9767863at2"/>